<dbReference type="Pfam" id="PF23281">
    <property type="entry name" value="DAAF9_N"/>
    <property type="match status" value="1"/>
</dbReference>
<comment type="caution">
    <text evidence="2">The sequence shown here is derived from an EMBL/GenBank/DDBJ whole genome shotgun (WGS) entry which is preliminary data.</text>
</comment>
<feature type="domain" description="DAAF9 N-terminal" evidence="1">
    <location>
        <begin position="1"/>
        <end position="58"/>
    </location>
</feature>
<sequence>MVKDCKKLGVFCEPTEDLKMTVEKWPVVQAFGYDEFGQGFLTLRRELVNLEQDMHQVVYPAWDLTAMQWAQQLFPKFQILGSIQDLERGLHGSCAD</sequence>
<dbReference type="InterPro" id="IPR056498">
    <property type="entry name" value="DAAF9_N"/>
</dbReference>
<dbReference type="InterPro" id="IPR040342">
    <property type="entry name" value="DNAAF9"/>
</dbReference>
<evidence type="ECO:0000313" key="2">
    <source>
        <dbReference type="EMBL" id="CAJ1404893.1"/>
    </source>
</evidence>
<dbReference type="PANTHER" id="PTHR33664">
    <property type="entry name" value="RCG26366"/>
    <property type="match status" value="1"/>
</dbReference>
<evidence type="ECO:0000313" key="3">
    <source>
        <dbReference type="Proteomes" id="UP001178507"/>
    </source>
</evidence>
<dbReference type="EMBL" id="CAUJNA010003561">
    <property type="protein sequence ID" value="CAJ1404893.1"/>
    <property type="molecule type" value="Genomic_DNA"/>
</dbReference>
<proteinExistence type="predicted"/>
<accession>A0AA36JH50</accession>
<dbReference type="PANTHER" id="PTHR33664:SF1">
    <property type="entry name" value="DYNEIN AXONEMAL ASSEMBLY FACTOR 9"/>
    <property type="match status" value="1"/>
</dbReference>
<organism evidence="2 3">
    <name type="scientific">Effrenium voratum</name>
    <dbReference type="NCBI Taxonomy" id="2562239"/>
    <lineage>
        <taxon>Eukaryota</taxon>
        <taxon>Sar</taxon>
        <taxon>Alveolata</taxon>
        <taxon>Dinophyceae</taxon>
        <taxon>Suessiales</taxon>
        <taxon>Symbiodiniaceae</taxon>
        <taxon>Effrenium</taxon>
    </lineage>
</organism>
<dbReference type="Proteomes" id="UP001178507">
    <property type="component" value="Unassembled WGS sequence"/>
</dbReference>
<gene>
    <name evidence="2" type="ORF">EVOR1521_LOCUS27265</name>
</gene>
<evidence type="ECO:0000259" key="1">
    <source>
        <dbReference type="Pfam" id="PF23281"/>
    </source>
</evidence>
<keyword evidence="3" id="KW-1185">Reference proteome</keyword>
<reference evidence="2" key="1">
    <citation type="submission" date="2023-08" db="EMBL/GenBank/DDBJ databases">
        <authorList>
            <person name="Chen Y."/>
            <person name="Shah S."/>
            <person name="Dougan E. K."/>
            <person name="Thang M."/>
            <person name="Chan C."/>
        </authorList>
    </citation>
    <scope>NUCLEOTIDE SEQUENCE</scope>
</reference>
<dbReference type="AlphaFoldDB" id="A0AA36JH50"/>
<protein>
    <recommendedName>
        <fullName evidence="1">DAAF9 N-terminal domain-containing protein</fullName>
    </recommendedName>
</protein>
<name>A0AA36JH50_9DINO</name>